<dbReference type="EMBL" id="LUKJ01000003">
    <property type="protein sequence ID" value="KZN20001.1"/>
    <property type="molecule type" value="Genomic_DNA"/>
</dbReference>
<evidence type="ECO:0000313" key="2">
    <source>
        <dbReference type="EMBL" id="KZN20001.1"/>
    </source>
</evidence>
<keyword evidence="1" id="KW-1133">Transmembrane helix</keyword>
<feature type="transmembrane region" description="Helical" evidence="1">
    <location>
        <begin position="180"/>
        <end position="200"/>
    </location>
</feature>
<reference evidence="3" key="1">
    <citation type="submission" date="2016-03" db="EMBL/GenBank/DDBJ databases">
        <authorList>
            <person name="Ray J."/>
            <person name="Price M."/>
            <person name="Deutschbauer A."/>
        </authorList>
    </citation>
    <scope>NUCLEOTIDE SEQUENCE [LARGE SCALE GENOMIC DNA]</scope>
    <source>
        <strain evidence="3">FW300-N1B4</strain>
    </source>
</reference>
<keyword evidence="1" id="KW-0812">Transmembrane</keyword>
<dbReference type="Proteomes" id="UP000076489">
    <property type="component" value="Unassembled WGS sequence"/>
</dbReference>
<dbReference type="OrthoDB" id="6836542at2"/>
<comment type="caution">
    <text evidence="2">The sequence shown here is derived from an EMBL/GenBank/DDBJ whole genome shotgun (WGS) entry which is preliminary data.</text>
</comment>
<evidence type="ECO:0000313" key="3">
    <source>
        <dbReference type="Proteomes" id="UP000076489"/>
    </source>
</evidence>
<keyword evidence="1" id="KW-0472">Membrane</keyword>
<proteinExistence type="predicted"/>
<organism evidence="2 3">
    <name type="scientific">Pseudomonas fluorescens</name>
    <dbReference type="NCBI Taxonomy" id="294"/>
    <lineage>
        <taxon>Bacteria</taxon>
        <taxon>Pseudomonadati</taxon>
        <taxon>Pseudomonadota</taxon>
        <taxon>Gammaproteobacteria</taxon>
        <taxon>Pseudomonadales</taxon>
        <taxon>Pseudomonadaceae</taxon>
        <taxon>Pseudomonas</taxon>
    </lineage>
</organism>
<feature type="transmembrane region" description="Helical" evidence="1">
    <location>
        <begin position="141"/>
        <end position="160"/>
    </location>
</feature>
<dbReference type="RefSeq" id="WP_063343679.1">
    <property type="nucleotide sequence ID" value="NZ_LUKJ01000003.1"/>
</dbReference>
<evidence type="ECO:0000256" key="1">
    <source>
        <dbReference type="SAM" id="Phobius"/>
    </source>
</evidence>
<feature type="transmembrane region" description="Helical" evidence="1">
    <location>
        <begin position="68"/>
        <end position="93"/>
    </location>
</feature>
<name>A0A166QBH7_PSEFL</name>
<feature type="transmembrane region" description="Helical" evidence="1">
    <location>
        <begin position="113"/>
        <end position="135"/>
    </location>
</feature>
<feature type="transmembrane region" description="Helical" evidence="1">
    <location>
        <begin position="220"/>
        <end position="240"/>
    </location>
</feature>
<protein>
    <submittedName>
        <fullName evidence="2">Uncharacterized protein</fullName>
    </submittedName>
</protein>
<reference evidence="2 3" key="2">
    <citation type="journal article" date="2018" name="Nature">
        <title>Mutant phenotypes for thousands of bacterial genes of unknown function.</title>
        <authorList>
            <person name="Price M.N."/>
            <person name="Wetmore K.M."/>
            <person name="Waters R.J."/>
            <person name="Callaghan M."/>
            <person name="Ray J."/>
            <person name="Liu H."/>
            <person name="Kuehl J.V."/>
            <person name="Melnyk R.A."/>
            <person name="Lamson J.S."/>
            <person name="Suh Y."/>
            <person name="Carlson H.K."/>
            <person name="Esquivel Z."/>
            <person name="Sadeeshkumar H."/>
            <person name="Chakraborty R."/>
            <person name="Zane G.M."/>
            <person name="Rubin B.E."/>
            <person name="Wall J.D."/>
            <person name="Visel A."/>
            <person name="Bristow J."/>
            <person name="Blow M.J."/>
            <person name="Arkin A.P."/>
            <person name="Deutschbauer A.M."/>
        </authorList>
    </citation>
    <scope>NUCLEOTIDE SEQUENCE [LARGE SCALE GENOMIC DNA]</scope>
    <source>
        <strain evidence="2 3">FW300-N1B4</strain>
    </source>
</reference>
<sequence>MRTDFKRPKDKAKDIYWALDFAKEHYGWITALCAFLASFAGVASLSSYSLYIGRPDVFLRSLEFGPSLAILFVACFLLFVGLVGSMLVTSYVFASTISFLKPEVEQAKTVVRWLFGMTAAAMAVLILVVLAGTLLDYSTAHLGWAFLSLIPLVGTAWKFFEANVGKLGCFPVAPGPLRKILACVALVAALELIALLGVFPASVVAKSFVGPDTILGLSQALMFSFITMLGSLFPAVVFHMNMAENRLIRFRLVLASVFGFIGVLTITAPAMFGFVSVGGAHTIGLSDLEQRHYLVSSDKYPIGRFDKARWNTVEDQEKKFIIDAISLYSFGSVELLCPVNLRLVNAPQRRDYTHRCVRFTRSAVTALDAVDGDDSLSQGQKACVASIPFYPVSAAAWLNAIVSEFAHRTRIVIPLRLNDGQKYLLNVRKSLFRRCNAGN</sequence>
<accession>A0A166QBH7</accession>
<feature type="transmembrane region" description="Helical" evidence="1">
    <location>
        <begin position="252"/>
        <end position="275"/>
    </location>
</feature>
<feature type="transmembrane region" description="Helical" evidence="1">
    <location>
        <begin position="26"/>
        <end position="48"/>
    </location>
</feature>
<gene>
    <name evidence="2" type="ORF">A1D17_29100</name>
</gene>
<dbReference type="AlphaFoldDB" id="A0A166QBH7"/>